<evidence type="ECO:0000313" key="1">
    <source>
        <dbReference type="EMBL" id="MBX13406.1"/>
    </source>
</evidence>
<proteinExistence type="predicted"/>
<name>A0A2P2L635_RHIMU</name>
<dbReference type="EMBL" id="GGEC01032922">
    <property type="protein sequence ID" value="MBX13406.1"/>
    <property type="molecule type" value="Transcribed_RNA"/>
</dbReference>
<reference evidence="1" key="1">
    <citation type="submission" date="2018-02" db="EMBL/GenBank/DDBJ databases">
        <title>Rhizophora mucronata_Transcriptome.</title>
        <authorList>
            <person name="Meera S.P."/>
            <person name="Sreeshan A."/>
            <person name="Augustine A."/>
        </authorList>
    </citation>
    <scope>NUCLEOTIDE SEQUENCE</scope>
    <source>
        <tissue evidence="1">Leaf</tissue>
    </source>
</reference>
<protein>
    <submittedName>
        <fullName evidence="1">Red protein</fullName>
    </submittedName>
</protein>
<sequence>MMVLDFPRAIFIYSVKIELNNAAILVVFDEFLSLALTTFPSIKALTTNRSEKQNERIAENLMRLI</sequence>
<dbReference type="AlphaFoldDB" id="A0A2P2L635"/>
<accession>A0A2P2L635</accession>
<organism evidence="1">
    <name type="scientific">Rhizophora mucronata</name>
    <name type="common">Asiatic mangrove</name>
    <dbReference type="NCBI Taxonomy" id="61149"/>
    <lineage>
        <taxon>Eukaryota</taxon>
        <taxon>Viridiplantae</taxon>
        <taxon>Streptophyta</taxon>
        <taxon>Embryophyta</taxon>
        <taxon>Tracheophyta</taxon>
        <taxon>Spermatophyta</taxon>
        <taxon>Magnoliopsida</taxon>
        <taxon>eudicotyledons</taxon>
        <taxon>Gunneridae</taxon>
        <taxon>Pentapetalae</taxon>
        <taxon>rosids</taxon>
        <taxon>fabids</taxon>
        <taxon>Malpighiales</taxon>
        <taxon>Rhizophoraceae</taxon>
        <taxon>Rhizophora</taxon>
    </lineage>
</organism>